<name>A0A0G0GQS3_9BACT</name>
<proteinExistence type="predicted"/>
<sequence length="67" mass="8038">MAKNLLRYYQAWLLRKQGKTLLQIGKIMGFSLERARVMVNYINFIIKRKDSHYLELKKIIAKPRKLS</sequence>
<dbReference type="Proteomes" id="UP000034344">
    <property type="component" value="Unassembled WGS sequence"/>
</dbReference>
<evidence type="ECO:0008006" key="3">
    <source>
        <dbReference type="Google" id="ProtNLM"/>
    </source>
</evidence>
<comment type="caution">
    <text evidence="1">The sequence shown here is derived from an EMBL/GenBank/DDBJ whole genome shotgun (WGS) entry which is preliminary data.</text>
</comment>
<dbReference type="EMBL" id="LBRS01000001">
    <property type="protein sequence ID" value="KKQ02134.1"/>
    <property type="molecule type" value="Genomic_DNA"/>
</dbReference>
<evidence type="ECO:0000313" key="2">
    <source>
        <dbReference type="Proteomes" id="UP000034344"/>
    </source>
</evidence>
<accession>A0A0G0GQS3</accession>
<evidence type="ECO:0000313" key="1">
    <source>
        <dbReference type="EMBL" id="KKQ02134.1"/>
    </source>
</evidence>
<gene>
    <name evidence="1" type="ORF">US11_C0001G0093</name>
</gene>
<reference evidence="1 2" key="1">
    <citation type="journal article" date="2015" name="Nature">
        <title>rRNA introns, odd ribosomes, and small enigmatic genomes across a large radiation of phyla.</title>
        <authorList>
            <person name="Brown C.T."/>
            <person name="Hug L.A."/>
            <person name="Thomas B.C."/>
            <person name="Sharon I."/>
            <person name="Castelle C.J."/>
            <person name="Singh A."/>
            <person name="Wilkins M.J."/>
            <person name="Williams K.H."/>
            <person name="Banfield J.F."/>
        </authorList>
    </citation>
    <scope>NUCLEOTIDE SEQUENCE [LARGE SCALE GENOMIC DNA]</scope>
</reference>
<dbReference type="AlphaFoldDB" id="A0A0G0GQS3"/>
<protein>
    <recommendedName>
        <fullName evidence="3">RNA polymerase sigma-70 region 4 domain-containing protein</fullName>
    </recommendedName>
</protein>
<organism evidence="1 2">
    <name type="scientific">Candidatus Roizmanbacteria bacterium GW2011_GWA2_36_23</name>
    <dbReference type="NCBI Taxonomy" id="1618480"/>
    <lineage>
        <taxon>Bacteria</taxon>
        <taxon>Candidatus Roizmaniibacteriota</taxon>
    </lineage>
</organism>